<protein>
    <submittedName>
        <fullName evidence="1">Uncharacterized protein</fullName>
    </submittedName>
</protein>
<dbReference type="RefSeq" id="WP_289964176.1">
    <property type="nucleotide sequence ID" value="NZ_JAUEOZ010000003.1"/>
</dbReference>
<sequence length="43" mass="4740">MKYLLVFIVIISLLSLSKVLGSKICDAGSMQESHVYKVLHACT</sequence>
<keyword evidence="2" id="KW-1185">Reference proteome</keyword>
<evidence type="ECO:0000313" key="1">
    <source>
        <dbReference type="EMBL" id="MDN2483985.1"/>
    </source>
</evidence>
<reference evidence="1" key="1">
    <citation type="submission" date="2024-05" db="EMBL/GenBank/DDBJ databases">
        <title>Genome Sequences of Four Agar- Degrading Marine Bacteria.</title>
        <authorList>
            <person name="Phillips E.K."/>
            <person name="Shaffer J.C."/>
            <person name="Henson M.W."/>
            <person name="Temperton B."/>
            <person name="Thrash C.J."/>
            <person name="Martin M.O."/>
        </authorList>
    </citation>
    <scope>NUCLEOTIDE SEQUENCE</scope>
    <source>
        <strain evidence="1">EKP203</strain>
    </source>
</reference>
<organism evidence="1 2">
    <name type="scientific">Vibrio agarivorans</name>
    <dbReference type="NCBI Taxonomy" id="153622"/>
    <lineage>
        <taxon>Bacteria</taxon>
        <taxon>Pseudomonadati</taxon>
        <taxon>Pseudomonadota</taxon>
        <taxon>Gammaproteobacteria</taxon>
        <taxon>Vibrionales</taxon>
        <taxon>Vibrionaceae</taxon>
        <taxon>Vibrio</taxon>
    </lineage>
</organism>
<name>A0ABT7Y7F1_9VIBR</name>
<dbReference type="EMBL" id="JAUEOZ010000003">
    <property type="protein sequence ID" value="MDN2483985.1"/>
    <property type="molecule type" value="Genomic_DNA"/>
</dbReference>
<proteinExistence type="predicted"/>
<evidence type="ECO:0000313" key="2">
    <source>
        <dbReference type="Proteomes" id="UP001169719"/>
    </source>
</evidence>
<accession>A0ABT7Y7F1</accession>
<comment type="caution">
    <text evidence="1">The sequence shown here is derived from an EMBL/GenBank/DDBJ whole genome shotgun (WGS) entry which is preliminary data.</text>
</comment>
<dbReference type="Proteomes" id="UP001169719">
    <property type="component" value="Unassembled WGS sequence"/>
</dbReference>
<gene>
    <name evidence="1" type="ORF">QWJ08_21755</name>
</gene>